<evidence type="ECO:0000256" key="1">
    <source>
        <dbReference type="SAM" id="Phobius"/>
    </source>
</evidence>
<dbReference type="Proteomes" id="UP000799424">
    <property type="component" value="Unassembled WGS sequence"/>
</dbReference>
<keyword evidence="1" id="KW-1133">Transmembrane helix</keyword>
<dbReference type="EMBL" id="MU006242">
    <property type="protein sequence ID" value="KAF2819923.1"/>
    <property type="molecule type" value="Genomic_DNA"/>
</dbReference>
<proteinExistence type="predicted"/>
<feature type="transmembrane region" description="Helical" evidence="1">
    <location>
        <begin position="92"/>
        <end position="114"/>
    </location>
</feature>
<accession>A0A6A6ZGR1</accession>
<gene>
    <name evidence="2" type="ORF">CC86DRAFT_471587</name>
</gene>
<name>A0A6A6ZGR1_9PLEO</name>
<keyword evidence="3" id="KW-1185">Reference proteome</keyword>
<evidence type="ECO:0000313" key="2">
    <source>
        <dbReference type="EMBL" id="KAF2819923.1"/>
    </source>
</evidence>
<reference evidence="2" key="1">
    <citation type="journal article" date="2020" name="Stud. Mycol.">
        <title>101 Dothideomycetes genomes: a test case for predicting lifestyles and emergence of pathogens.</title>
        <authorList>
            <person name="Haridas S."/>
            <person name="Albert R."/>
            <person name="Binder M."/>
            <person name="Bloem J."/>
            <person name="Labutti K."/>
            <person name="Salamov A."/>
            <person name="Andreopoulos B."/>
            <person name="Baker S."/>
            <person name="Barry K."/>
            <person name="Bills G."/>
            <person name="Bluhm B."/>
            <person name="Cannon C."/>
            <person name="Castanera R."/>
            <person name="Culley D."/>
            <person name="Daum C."/>
            <person name="Ezra D."/>
            <person name="Gonzalez J."/>
            <person name="Henrissat B."/>
            <person name="Kuo A."/>
            <person name="Liang C."/>
            <person name="Lipzen A."/>
            <person name="Lutzoni F."/>
            <person name="Magnuson J."/>
            <person name="Mondo S."/>
            <person name="Nolan M."/>
            <person name="Ohm R."/>
            <person name="Pangilinan J."/>
            <person name="Park H.-J."/>
            <person name="Ramirez L."/>
            <person name="Alfaro M."/>
            <person name="Sun H."/>
            <person name="Tritt A."/>
            <person name="Yoshinaga Y."/>
            <person name="Zwiers L.-H."/>
            <person name="Turgeon B."/>
            <person name="Goodwin S."/>
            <person name="Spatafora J."/>
            <person name="Crous P."/>
            <person name="Grigoriev I."/>
        </authorList>
    </citation>
    <scope>NUCLEOTIDE SEQUENCE</scope>
    <source>
        <strain evidence="2">CBS 113818</strain>
    </source>
</reference>
<organism evidence="2 3">
    <name type="scientific">Ophiobolus disseminans</name>
    <dbReference type="NCBI Taxonomy" id="1469910"/>
    <lineage>
        <taxon>Eukaryota</taxon>
        <taxon>Fungi</taxon>
        <taxon>Dikarya</taxon>
        <taxon>Ascomycota</taxon>
        <taxon>Pezizomycotina</taxon>
        <taxon>Dothideomycetes</taxon>
        <taxon>Pleosporomycetidae</taxon>
        <taxon>Pleosporales</taxon>
        <taxon>Pleosporineae</taxon>
        <taxon>Phaeosphaeriaceae</taxon>
        <taxon>Ophiobolus</taxon>
    </lineage>
</organism>
<evidence type="ECO:0000313" key="3">
    <source>
        <dbReference type="Proteomes" id="UP000799424"/>
    </source>
</evidence>
<protein>
    <submittedName>
        <fullName evidence="2">Uncharacterized protein</fullName>
    </submittedName>
</protein>
<dbReference type="AlphaFoldDB" id="A0A6A6ZGR1"/>
<dbReference type="OrthoDB" id="3686095at2759"/>
<keyword evidence="1" id="KW-0472">Membrane</keyword>
<keyword evidence="1" id="KW-0812">Transmembrane</keyword>
<sequence length="124" mass="13694">MAPTYITLTISSPATVGYRPIMPYSDDETAFANNLLCPRYAENDPTSAPPSPTLIETFDVLDSIPWRRSYIGLDDGVEAGLRQRLSRHWTRLAALSFMLIMLVLACGVSGYVAVKHAKDRSSKT</sequence>